<accession>A0A015KSQ2</accession>
<comment type="caution">
    <text evidence="1">The sequence shown here is derived from an EMBL/GenBank/DDBJ whole genome shotgun (WGS) entry which is preliminary data.</text>
</comment>
<organism evidence="1 2">
    <name type="scientific">Rhizophagus irregularis (strain DAOM 197198w)</name>
    <name type="common">Glomus intraradices</name>
    <dbReference type="NCBI Taxonomy" id="1432141"/>
    <lineage>
        <taxon>Eukaryota</taxon>
        <taxon>Fungi</taxon>
        <taxon>Fungi incertae sedis</taxon>
        <taxon>Mucoromycota</taxon>
        <taxon>Glomeromycotina</taxon>
        <taxon>Glomeromycetes</taxon>
        <taxon>Glomerales</taxon>
        <taxon>Glomeraceae</taxon>
        <taxon>Rhizophagus</taxon>
    </lineage>
</organism>
<dbReference type="HOGENOM" id="CLU_2159797_0_0_1"/>
<gene>
    <name evidence="1" type="ORF">RirG_157200</name>
</gene>
<keyword evidence="2" id="KW-1185">Reference proteome</keyword>
<reference evidence="1 2" key="1">
    <citation type="submission" date="2014-02" db="EMBL/GenBank/DDBJ databases">
        <title>Single nucleus genome sequencing reveals high similarity among nuclei of an endomycorrhizal fungus.</title>
        <authorList>
            <person name="Lin K."/>
            <person name="Geurts R."/>
            <person name="Zhang Z."/>
            <person name="Limpens E."/>
            <person name="Saunders D.G."/>
            <person name="Mu D."/>
            <person name="Pang E."/>
            <person name="Cao H."/>
            <person name="Cha H."/>
            <person name="Lin T."/>
            <person name="Zhou Q."/>
            <person name="Shang Y."/>
            <person name="Li Y."/>
            <person name="Ivanov S."/>
            <person name="Sharma T."/>
            <person name="Velzen R.V."/>
            <person name="Ruijter N.D."/>
            <person name="Aanen D.K."/>
            <person name="Win J."/>
            <person name="Kamoun S."/>
            <person name="Bisseling T."/>
            <person name="Huang S."/>
        </authorList>
    </citation>
    <scope>NUCLEOTIDE SEQUENCE [LARGE SCALE GENOMIC DNA]</scope>
    <source>
        <strain evidence="2">DAOM197198w</strain>
    </source>
</reference>
<evidence type="ECO:0000313" key="1">
    <source>
        <dbReference type="EMBL" id="EXX62921.1"/>
    </source>
</evidence>
<dbReference type="EMBL" id="JEMT01024310">
    <property type="protein sequence ID" value="EXX62921.1"/>
    <property type="molecule type" value="Genomic_DNA"/>
</dbReference>
<evidence type="ECO:0000313" key="2">
    <source>
        <dbReference type="Proteomes" id="UP000022910"/>
    </source>
</evidence>
<dbReference type="AlphaFoldDB" id="A0A015KSQ2"/>
<sequence>MKSNKNIIQQVITGIKPDDNGILQIRDILVYDVPVSLTPEEILQQLTLWEKTISLQMKQQKKYQTVHLKIELTSFHLAQFKGNDGPVWTTDLGDTSSVVSSKVDTQRKKTM</sequence>
<name>A0A015KSQ2_RHIIW</name>
<protein>
    <submittedName>
        <fullName evidence="1">Uncharacterized protein</fullName>
    </submittedName>
</protein>
<dbReference type="Proteomes" id="UP000022910">
    <property type="component" value="Unassembled WGS sequence"/>
</dbReference>
<proteinExistence type="predicted"/>
<dbReference type="OrthoDB" id="10563795at2759"/>